<accession>A0ABQ7KR34</accession>
<keyword evidence="2" id="KW-1185">Reference proteome</keyword>
<sequence length="137" mass="15821">MGLDISLFTGRPVYLRNVRNDILFRRIDRDSRELIRYAEGECQVWFTANAPADMLVDGLGKILLEKPAHGYKKSKIKRIYFTFRDRSAQMNNGIFQKLDCDVERTSSMANILDRIVGDSKASKKISCLHDILHTERI</sequence>
<dbReference type="EMBL" id="JADBGQ010000010">
    <property type="protein sequence ID" value="KAG5375935.1"/>
    <property type="molecule type" value="Genomic_DNA"/>
</dbReference>
<gene>
    <name evidence="1" type="primary">A10p011440.1_BraROA</name>
    <name evidence="1" type="ORF">IGI04_040531</name>
</gene>
<protein>
    <submittedName>
        <fullName evidence="1">Uncharacterized protein</fullName>
    </submittedName>
</protein>
<comment type="caution">
    <text evidence="1">The sequence shown here is derived from an EMBL/GenBank/DDBJ whole genome shotgun (WGS) entry which is preliminary data.</text>
</comment>
<organism evidence="1 2">
    <name type="scientific">Brassica rapa subsp. trilocularis</name>
    <dbReference type="NCBI Taxonomy" id="1813537"/>
    <lineage>
        <taxon>Eukaryota</taxon>
        <taxon>Viridiplantae</taxon>
        <taxon>Streptophyta</taxon>
        <taxon>Embryophyta</taxon>
        <taxon>Tracheophyta</taxon>
        <taxon>Spermatophyta</taxon>
        <taxon>Magnoliopsida</taxon>
        <taxon>eudicotyledons</taxon>
        <taxon>Gunneridae</taxon>
        <taxon>Pentapetalae</taxon>
        <taxon>rosids</taxon>
        <taxon>malvids</taxon>
        <taxon>Brassicales</taxon>
        <taxon>Brassicaceae</taxon>
        <taxon>Brassiceae</taxon>
        <taxon>Brassica</taxon>
    </lineage>
</organism>
<dbReference type="Proteomes" id="UP000823674">
    <property type="component" value="Chromosome A10"/>
</dbReference>
<evidence type="ECO:0000313" key="2">
    <source>
        <dbReference type="Proteomes" id="UP000823674"/>
    </source>
</evidence>
<reference evidence="1 2" key="1">
    <citation type="submission" date="2021-03" db="EMBL/GenBank/DDBJ databases">
        <authorList>
            <person name="King G.J."/>
            <person name="Bancroft I."/>
            <person name="Baten A."/>
            <person name="Bloomfield J."/>
            <person name="Borpatragohain P."/>
            <person name="He Z."/>
            <person name="Irish N."/>
            <person name="Irwin J."/>
            <person name="Liu K."/>
            <person name="Mauleon R.P."/>
            <person name="Moore J."/>
            <person name="Morris R."/>
            <person name="Ostergaard L."/>
            <person name="Wang B."/>
            <person name="Wells R."/>
        </authorList>
    </citation>
    <scope>NUCLEOTIDE SEQUENCE [LARGE SCALE GENOMIC DNA]</scope>
    <source>
        <strain evidence="1">R-o-18</strain>
        <tissue evidence="1">Leaf</tissue>
    </source>
</reference>
<name>A0ABQ7KR34_BRACM</name>
<proteinExistence type="predicted"/>
<evidence type="ECO:0000313" key="1">
    <source>
        <dbReference type="EMBL" id="KAG5375935.1"/>
    </source>
</evidence>